<accession>A0AA39PAT2</accession>
<gene>
    <name evidence="2" type="ORF">EDD18DRAFT_1363723</name>
</gene>
<dbReference type="Proteomes" id="UP001175228">
    <property type="component" value="Unassembled WGS sequence"/>
</dbReference>
<dbReference type="EMBL" id="JAUEPU010000081">
    <property type="protein sequence ID" value="KAK0480411.1"/>
    <property type="molecule type" value="Genomic_DNA"/>
</dbReference>
<evidence type="ECO:0000313" key="3">
    <source>
        <dbReference type="Proteomes" id="UP001175228"/>
    </source>
</evidence>
<evidence type="ECO:0000256" key="1">
    <source>
        <dbReference type="SAM" id="MobiDB-lite"/>
    </source>
</evidence>
<name>A0AA39PAT2_9AGAR</name>
<evidence type="ECO:0000313" key="2">
    <source>
        <dbReference type="EMBL" id="KAK0480411.1"/>
    </source>
</evidence>
<organism evidence="2 3">
    <name type="scientific">Armillaria luteobubalina</name>
    <dbReference type="NCBI Taxonomy" id="153913"/>
    <lineage>
        <taxon>Eukaryota</taxon>
        <taxon>Fungi</taxon>
        <taxon>Dikarya</taxon>
        <taxon>Basidiomycota</taxon>
        <taxon>Agaricomycotina</taxon>
        <taxon>Agaricomycetes</taxon>
        <taxon>Agaricomycetidae</taxon>
        <taxon>Agaricales</taxon>
        <taxon>Marasmiineae</taxon>
        <taxon>Physalacriaceae</taxon>
        <taxon>Armillaria</taxon>
    </lineage>
</organism>
<protein>
    <submittedName>
        <fullName evidence="2">Uncharacterized protein</fullName>
    </submittedName>
</protein>
<dbReference type="AlphaFoldDB" id="A0AA39PAT2"/>
<feature type="compositionally biased region" description="Polar residues" evidence="1">
    <location>
        <begin position="17"/>
        <end position="27"/>
    </location>
</feature>
<proteinExistence type="predicted"/>
<reference evidence="2" key="1">
    <citation type="submission" date="2023-06" db="EMBL/GenBank/DDBJ databases">
        <authorList>
            <consortium name="Lawrence Berkeley National Laboratory"/>
            <person name="Ahrendt S."/>
            <person name="Sahu N."/>
            <person name="Indic B."/>
            <person name="Wong-Bajracharya J."/>
            <person name="Merenyi Z."/>
            <person name="Ke H.-M."/>
            <person name="Monk M."/>
            <person name="Kocsube S."/>
            <person name="Drula E."/>
            <person name="Lipzen A."/>
            <person name="Balint B."/>
            <person name="Henrissat B."/>
            <person name="Andreopoulos B."/>
            <person name="Martin F.M."/>
            <person name="Harder C.B."/>
            <person name="Rigling D."/>
            <person name="Ford K.L."/>
            <person name="Foster G.D."/>
            <person name="Pangilinan J."/>
            <person name="Papanicolaou A."/>
            <person name="Barry K."/>
            <person name="LaButti K."/>
            <person name="Viragh M."/>
            <person name="Koriabine M."/>
            <person name="Yan M."/>
            <person name="Riley R."/>
            <person name="Champramary S."/>
            <person name="Plett K.L."/>
            <person name="Tsai I.J."/>
            <person name="Slot J."/>
            <person name="Sipos G."/>
            <person name="Plett J."/>
            <person name="Nagy L.G."/>
            <person name="Grigoriev I.V."/>
        </authorList>
    </citation>
    <scope>NUCLEOTIDE SEQUENCE</scope>
    <source>
        <strain evidence="2">HWK02</strain>
    </source>
</reference>
<keyword evidence="3" id="KW-1185">Reference proteome</keyword>
<feature type="region of interest" description="Disordered" evidence="1">
    <location>
        <begin position="1"/>
        <end position="27"/>
    </location>
</feature>
<comment type="caution">
    <text evidence="2">The sequence shown here is derived from an EMBL/GenBank/DDBJ whole genome shotgun (WGS) entry which is preliminary data.</text>
</comment>
<sequence>MPLKEQRQLSEFGVQPASGSHSKPYDSTPTVIYDWFHKDTYYGCSCGGKHGTHSEKLDPKHQIPWPDVGCPAWVHVVTVHRKDDPKIFAFQQITGFLEHSAACTASLIMDSDPCIPLHPDEELPACTS</sequence>